<comment type="subcellular location">
    <subcellularLocation>
        <location evidence="1">Membrane</location>
        <topology evidence="1">Multi-pass membrane protein</topology>
    </subcellularLocation>
</comment>
<feature type="transmembrane region" description="Helical" evidence="5">
    <location>
        <begin position="98"/>
        <end position="118"/>
    </location>
</feature>
<keyword evidence="4 5" id="KW-0472">Membrane</keyword>
<feature type="transmembrane region" description="Helical" evidence="5">
    <location>
        <begin position="59"/>
        <end position="78"/>
    </location>
</feature>
<reference evidence="6" key="1">
    <citation type="submission" date="2020-11" db="EMBL/GenBank/DDBJ databases">
        <authorList>
            <consortium name="DOE Joint Genome Institute"/>
            <person name="Ahrendt S."/>
            <person name="Riley R."/>
            <person name="Andreopoulos W."/>
            <person name="Labutti K."/>
            <person name="Pangilinan J."/>
            <person name="Ruiz-Duenas F.J."/>
            <person name="Barrasa J.M."/>
            <person name="Sanchez-Garcia M."/>
            <person name="Camarero S."/>
            <person name="Miyauchi S."/>
            <person name="Serrano A."/>
            <person name="Linde D."/>
            <person name="Babiker R."/>
            <person name="Drula E."/>
            <person name="Ayuso-Fernandez I."/>
            <person name="Pacheco R."/>
            <person name="Padilla G."/>
            <person name="Ferreira P."/>
            <person name="Barriuso J."/>
            <person name="Kellner H."/>
            <person name="Castanera R."/>
            <person name="Alfaro M."/>
            <person name="Ramirez L."/>
            <person name="Pisabarro A.G."/>
            <person name="Kuo A."/>
            <person name="Tritt A."/>
            <person name="Lipzen A."/>
            <person name="He G."/>
            <person name="Yan M."/>
            <person name="Ng V."/>
            <person name="Cullen D."/>
            <person name="Martin F."/>
            <person name="Rosso M.-N."/>
            <person name="Henrissat B."/>
            <person name="Hibbett D."/>
            <person name="Martinez A.T."/>
            <person name="Grigoriev I.V."/>
        </authorList>
    </citation>
    <scope>NUCLEOTIDE SEQUENCE</scope>
    <source>
        <strain evidence="6">AH 40177</strain>
    </source>
</reference>
<dbReference type="GO" id="GO:0005886">
    <property type="term" value="C:plasma membrane"/>
    <property type="evidence" value="ECO:0007669"/>
    <property type="project" value="TreeGrafter"/>
</dbReference>
<accession>A0A9P5PV64</accession>
<name>A0A9P5PV64_9AGAR</name>
<comment type="caution">
    <text evidence="6">The sequence shown here is derived from an EMBL/GenBank/DDBJ whole genome shotgun (WGS) entry which is preliminary data.</text>
</comment>
<dbReference type="EMBL" id="JADNRY010000047">
    <property type="protein sequence ID" value="KAF9069742.1"/>
    <property type="molecule type" value="Genomic_DNA"/>
</dbReference>
<evidence type="ECO:0000313" key="7">
    <source>
        <dbReference type="Proteomes" id="UP000772434"/>
    </source>
</evidence>
<evidence type="ECO:0000256" key="4">
    <source>
        <dbReference type="ARBA" id="ARBA00023136"/>
    </source>
</evidence>
<feature type="transmembrane region" description="Helical" evidence="5">
    <location>
        <begin position="244"/>
        <end position="265"/>
    </location>
</feature>
<dbReference type="PANTHER" id="PTHR11040:SF32">
    <property type="entry name" value="ZINC-REGULATED TRANSPORTER 1"/>
    <property type="match status" value="1"/>
</dbReference>
<keyword evidence="2 5" id="KW-0812">Transmembrane</keyword>
<sequence length="278" mass="29945">MSDLTTMDCGSGGGADTFFGLRVGSIFVILVGSMFGALFPVIAARYSKIFKIPKAAFEFAKWFGSGVIIATAFIHLLAPATMELTDVCLADGWQGYPYALALCLLSIFGIFLVELVAFRWGTAKLAKIGLMPMDMNRFSLCTWSRANMASNNGSDGNDEKILEEARPLPSTAALDSPETQIVGVAILEFGVLLHSVLVGLTLAVDPGFKVLFVVLVFHQTFEGLGVGSRLAYMQPHLPHKYRNVAVWGGLLYGITTPLGLLQAWVSAPHTTLGVPQLR</sequence>
<evidence type="ECO:0000256" key="1">
    <source>
        <dbReference type="ARBA" id="ARBA00004141"/>
    </source>
</evidence>
<keyword evidence="7" id="KW-1185">Reference proteome</keyword>
<evidence type="ECO:0000256" key="5">
    <source>
        <dbReference type="SAM" id="Phobius"/>
    </source>
</evidence>
<dbReference type="OrthoDB" id="448280at2759"/>
<dbReference type="GO" id="GO:0005385">
    <property type="term" value="F:zinc ion transmembrane transporter activity"/>
    <property type="evidence" value="ECO:0007669"/>
    <property type="project" value="TreeGrafter"/>
</dbReference>
<dbReference type="InterPro" id="IPR003689">
    <property type="entry name" value="ZIP"/>
</dbReference>
<dbReference type="Proteomes" id="UP000772434">
    <property type="component" value="Unassembled WGS sequence"/>
</dbReference>
<keyword evidence="3 5" id="KW-1133">Transmembrane helix</keyword>
<feature type="transmembrane region" description="Helical" evidence="5">
    <location>
        <begin position="210"/>
        <end position="232"/>
    </location>
</feature>
<gene>
    <name evidence="6" type="ORF">BDP27DRAFT_1420650</name>
</gene>
<organism evidence="6 7">
    <name type="scientific">Rhodocollybia butyracea</name>
    <dbReference type="NCBI Taxonomy" id="206335"/>
    <lineage>
        <taxon>Eukaryota</taxon>
        <taxon>Fungi</taxon>
        <taxon>Dikarya</taxon>
        <taxon>Basidiomycota</taxon>
        <taxon>Agaricomycotina</taxon>
        <taxon>Agaricomycetes</taxon>
        <taxon>Agaricomycetidae</taxon>
        <taxon>Agaricales</taxon>
        <taxon>Marasmiineae</taxon>
        <taxon>Omphalotaceae</taxon>
        <taxon>Rhodocollybia</taxon>
    </lineage>
</organism>
<dbReference type="Pfam" id="PF02535">
    <property type="entry name" value="Zip"/>
    <property type="match status" value="1"/>
</dbReference>
<proteinExistence type="predicted"/>
<protein>
    <submittedName>
        <fullName evidence="6">Zinc/iron permease</fullName>
    </submittedName>
</protein>
<dbReference type="AlphaFoldDB" id="A0A9P5PV64"/>
<feature type="transmembrane region" description="Helical" evidence="5">
    <location>
        <begin position="26"/>
        <end position="47"/>
    </location>
</feature>
<evidence type="ECO:0000256" key="2">
    <source>
        <dbReference type="ARBA" id="ARBA00022692"/>
    </source>
</evidence>
<evidence type="ECO:0000256" key="3">
    <source>
        <dbReference type="ARBA" id="ARBA00022989"/>
    </source>
</evidence>
<dbReference type="PANTHER" id="PTHR11040">
    <property type="entry name" value="ZINC/IRON TRANSPORTER"/>
    <property type="match status" value="1"/>
</dbReference>
<feature type="transmembrane region" description="Helical" evidence="5">
    <location>
        <begin position="181"/>
        <end position="204"/>
    </location>
</feature>
<evidence type="ECO:0000313" key="6">
    <source>
        <dbReference type="EMBL" id="KAF9069742.1"/>
    </source>
</evidence>